<sequence>MSTEPSDETVVETAAEAAEGLVLSRFANSSVTDLDITVSFEDGVLDLDVYLNTTDDAEADPEAVATEAVEAAESAVDDLFE</sequence>
<keyword evidence="3" id="KW-1185">Reference proteome</keyword>
<proteinExistence type="inferred from homology"/>
<dbReference type="Gene3D" id="3.30.300.100">
    <property type="entry name" value="MTH677-like"/>
    <property type="match status" value="1"/>
</dbReference>
<evidence type="ECO:0000313" key="3">
    <source>
        <dbReference type="Proteomes" id="UP000705823"/>
    </source>
</evidence>
<dbReference type="InterPro" id="IPR035954">
    <property type="entry name" value="MTH677-like_sf"/>
</dbReference>
<gene>
    <name evidence="2" type="ORF">EGH24_02555</name>
</gene>
<dbReference type="OrthoDB" id="213887at2157"/>
<reference evidence="2" key="1">
    <citation type="submission" date="2019-02" db="EMBL/GenBank/DDBJ databases">
        <title>Halonotius sp. a new haloarchaeum isolated from saline soil.</title>
        <authorList>
            <person name="Duran-Viseras A."/>
            <person name="Sanchez-Porro C."/>
            <person name="Ventosa A."/>
        </authorList>
    </citation>
    <scope>NUCLEOTIDE SEQUENCE</scope>
    <source>
        <strain evidence="2">F15B</strain>
    </source>
</reference>
<dbReference type="InterPro" id="IPR024502">
    <property type="entry name" value="DUF3194"/>
</dbReference>
<comment type="similarity">
    <text evidence="1">Belongs to the UPF0440 family.</text>
</comment>
<name>A0A8J8PE80_9EURY</name>
<organism evidence="2 3">
    <name type="scientific">Halonotius terrestris</name>
    <dbReference type="NCBI Taxonomy" id="2487750"/>
    <lineage>
        <taxon>Archaea</taxon>
        <taxon>Methanobacteriati</taxon>
        <taxon>Methanobacteriota</taxon>
        <taxon>Stenosarchaea group</taxon>
        <taxon>Halobacteria</taxon>
        <taxon>Halobacteriales</taxon>
        <taxon>Haloferacaceae</taxon>
        <taxon>Halonotius</taxon>
    </lineage>
</organism>
<dbReference type="Pfam" id="PF11419">
    <property type="entry name" value="DUF3194"/>
    <property type="match status" value="1"/>
</dbReference>
<evidence type="ECO:0000313" key="2">
    <source>
        <dbReference type="EMBL" id="TQQ83685.1"/>
    </source>
</evidence>
<dbReference type="EMBL" id="RKLU01000001">
    <property type="protein sequence ID" value="TQQ83685.1"/>
    <property type="molecule type" value="Genomic_DNA"/>
</dbReference>
<dbReference type="AlphaFoldDB" id="A0A8J8PE80"/>
<comment type="caution">
    <text evidence="2">The sequence shown here is derived from an EMBL/GenBank/DDBJ whole genome shotgun (WGS) entry which is preliminary data.</text>
</comment>
<evidence type="ECO:0000256" key="1">
    <source>
        <dbReference type="ARBA" id="ARBA00008515"/>
    </source>
</evidence>
<protein>
    <submittedName>
        <fullName evidence="2">DUF3194 domain-containing protein</fullName>
    </submittedName>
</protein>
<dbReference type="RefSeq" id="WP_142978602.1">
    <property type="nucleotide sequence ID" value="NZ_RKLU01000001.1"/>
</dbReference>
<accession>A0A8J8PE80</accession>
<dbReference type="Proteomes" id="UP000705823">
    <property type="component" value="Unassembled WGS sequence"/>
</dbReference>